<sequence>MVLHSPLVALIMMVLIFGGAMLGMALSGKLPQHHFSPETRSVVTASMAVVGTMSALVIGLLISTANTSFSARNANVAELSSDIIKMQDVLNRYGPAADPIRQDLKDYAARTYQDLFTENRSSRAVENPATTAVLNKVQDSILALKPADARQTWLVGQALQVSSDISAARWQLVQEEWSAFPAPFLGAVLLWLVVLFLSYGLFAPRNLTAVIALLLCAFAVSAALKLMLDMEAPFEGGIKFSSPPIRLSSEPLRHTLDVLGK</sequence>
<proteinExistence type="predicted"/>
<evidence type="ECO:0008006" key="4">
    <source>
        <dbReference type="Google" id="ProtNLM"/>
    </source>
</evidence>
<dbReference type="Pfam" id="PF14023">
    <property type="entry name" value="Bestrophin-like"/>
    <property type="match status" value="1"/>
</dbReference>
<evidence type="ECO:0000256" key="1">
    <source>
        <dbReference type="SAM" id="Phobius"/>
    </source>
</evidence>
<gene>
    <name evidence="2" type="ORF">ASILVAE211_11275</name>
</gene>
<dbReference type="InterPro" id="IPR025333">
    <property type="entry name" value="DUF4239"/>
</dbReference>
<organism evidence="2 3">
    <name type="scientific">Acidisoma silvae</name>
    <dbReference type="NCBI Taxonomy" id="2802396"/>
    <lineage>
        <taxon>Bacteria</taxon>
        <taxon>Pseudomonadati</taxon>
        <taxon>Pseudomonadota</taxon>
        <taxon>Alphaproteobacteria</taxon>
        <taxon>Acetobacterales</taxon>
        <taxon>Acidocellaceae</taxon>
        <taxon>Acidisoma</taxon>
    </lineage>
</organism>
<keyword evidence="1" id="KW-0812">Transmembrane</keyword>
<feature type="transmembrane region" description="Helical" evidence="1">
    <location>
        <begin position="207"/>
        <end position="228"/>
    </location>
</feature>
<accession>A0A963YRW7</accession>
<dbReference type="EMBL" id="JAESVB010000004">
    <property type="protein sequence ID" value="MCB8875766.1"/>
    <property type="molecule type" value="Genomic_DNA"/>
</dbReference>
<keyword evidence="1" id="KW-1133">Transmembrane helix</keyword>
<dbReference type="Proteomes" id="UP000708298">
    <property type="component" value="Unassembled WGS sequence"/>
</dbReference>
<evidence type="ECO:0000313" key="3">
    <source>
        <dbReference type="Proteomes" id="UP000708298"/>
    </source>
</evidence>
<dbReference type="RefSeq" id="WP_227321425.1">
    <property type="nucleotide sequence ID" value="NZ_JAESVB010000004.1"/>
</dbReference>
<dbReference type="AlphaFoldDB" id="A0A963YRW7"/>
<name>A0A963YRW7_9PROT</name>
<keyword evidence="1" id="KW-0472">Membrane</keyword>
<keyword evidence="3" id="KW-1185">Reference proteome</keyword>
<comment type="caution">
    <text evidence="2">The sequence shown here is derived from an EMBL/GenBank/DDBJ whole genome shotgun (WGS) entry which is preliminary data.</text>
</comment>
<feature type="transmembrane region" description="Helical" evidence="1">
    <location>
        <begin position="42"/>
        <end position="62"/>
    </location>
</feature>
<reference evidence="2" key="2">
    <citation type="submission" date="2021-01" db="EMBL/GenBank/DDBJ databases">
        <authorList>
            <person name="Mieszkin S."/>
            <person name="Pouder E."/>
            <person name="Alain K."/>
        </authorList>
    </citation>
    <scope>NUCLEOTIDE SEQUENCE</scope>
    <source>
        <strain evidence="2">HW T2.11</strain>
    </source>
</reference>
<evidence type="ECO:0000313" key="2">
    <source>
        <dbReference type="EMBL" id="MCB8875766.1"/>
    </source>
</evidence>
<feature type="transmembrane region" description="Helical" evidence="1">
    <location>
        <begin position="7"/>
        <end position="30"/>
    </location>
</feature>
<reference evidence="2" key="1">
    <citation type="journal article" date="2021" name="Microorganisms">
        <title>Acidisoma silvae sp. nov. and Acidisomacellulosilytica sp. nov., Two Acidophilic Bacteria Isolated from Decaying Wood, Hydrolyzing Cellulose and Producing Poly-3-hydroxybutyrate.</title>
        <authorList>
            <person name="Mieszkin S."/>
            <person name="Pouder E."/>
            <person name="Uroz S."/>
            <person name="Simon-Colin C."/>
            <person name="Alain K."/>
        </authorList>
    </citation>
    <scope>NUCLEOTIDE SEQUENCE</scope>
    <source>
        <strain evidence="2">HW T2.11</strain>
    </source>
</reference>
<feature type="transmembrane region" description="Helical" evidence="1">
    <location>
        <begin position="179"/>
        <end position="201"/>
    </location>
</feature>
<protein>
    <recommendedName>
        <fullName evidence="4">DUF4239 domain-containing protein</fullName>
    </recommendedName>
</protein>